<dbReference type="PANTHER" id="PTHR33571">
    <property type="entry name" value="SSL8005 PROTEIN"/>
    <property type="match status" value="1"/>
</dbReference>
<dbReference type="GO" id="GO:0046872">
    <property type="term" value="F:metal ion binding"/>
    <property type="evidence" value="ECO:0007669"/>
    <property type="project" value="UniProtKB-KW"/>
</dbReference>
<comment type="similarity">
    <text evidence="9">Belongs to the MntA antitoxin family.</text>
</comment>
<evidence type="ECO:0000256" key="8">
    <source>
        <dbReference type="ARBA" id="ARBA00022842"/>
    </source>
</evidence>
<feature type="domain" description="Polymerase nucleotidyl transferase" evidence="10">
    <location>
        <begin position="8"/>
        <end position="61"/>
    </location>
</feature>
<dbReference type="AlphaFoldDB" id="A0A9X1TSD4"/>
<sequence length="88" mass="9977">MKSSKPQLSKMGVSKIGLFGSARRNERNEDSDIDILVDFDNDMETYLNFIAACDFLESMFQEEKVEVVSLKGLSPFIGPHILNEVEYV</sequence>
<dbReference type="Pfam" id="PF01909">
    <property type="entry name" value="NTP_transf_2"/>
    <property type="match status" value="1"/>
</dbReference>
<evidence type="ECO:0000256" key="5">
    <source>
        <dbReference type="ARBA" id="ARBA00022723"/>
    </source>
</evidence>
<evidence type="ECO:0000256" key="7">
    <source>
        <dbReference type="ARBA" id="ARBA00022840"/>
    </source>
</evidence>
<evidence type="ECO:0000256" key="2">
    <source>
        <dbReference type="ARBA" id="ARBA00022649"/>
    </source>
</evidence>
<dbReference type="Proteomes" id="UP001139411">
    <property type="component" value="Unassembled WGS sequence"/>
</dbReference>
<dbReference type="PANTHER" id="PTHR33571:SF14">
    <property type="entry name" value="PROTEIN ADENYLYLTRANSFERASE MJ0435-RELATED"/>
    <property type="match status" value="1"/>
</dbReference>
<dbReference type="SUPFAM" id="SSF81301">
    <property type="entry name" value="Nucleotidyltransferase"/>
    <property type="match status" value="1"/>
</dbReference>
<dbReference type="CDD" id="cd05403">
    <property type="entry name" value="NT_KNTase_like"/>
    <property type="match status" value="1"/>
</dbReference>
<gene>
    <name evidence="11" type="ORF">L0661_00715</name>
</gene>
<evidence type="ECO:0000256" key="6">
    <source>
        <dbReference type="ARBA" id="ARBA00022741"/>
    </source>
</evidence>
<dbReference type="InterPro" id="IPR043519">
    <property type="entry name" value="NT_sf"/>
</dbReference>
<keyword evidence="2" id="KW-1277">Toxin-antitoxin system</keyword>
<dbReference type="EMBL" id="JAKFFV010000002">
    <property type="protein sequence ID" value="MCF2496807.1"/>
    <property type="molecule type" value="Genomic_DNA"/>
</dbReference>
<protein>
    <submittedName>
        <fullName evidence="11">Nucleotidyltransferase domain-containing protein</fullName>
    </submittedName>
</protein>
<evidence type="ECO:0000313" key="12">
    <source>
        <dbReference type="Proteomes" id="UP001139411"/>
    </source>
</evidence>
<comment type="caution">
    <text evidence="11">The sequence shown here is derived from an EMBL/GenBank/DDBJ whole genome shotgun (WGS) entry which is preliminary data.</text>
</comment>
<accession>A0A9X1TSD4</accession>
<keyword evidence="3" id="KW-0808">Transferase</keyword>
<organism evidence="11 12">
    <name type="scientific">Dyadobacter chenhuakuii</name>
    <dbReference type="NCBI Taxonomy" id="2909339"/>
    <lineage>
        <taxon>Bacteria</taxon>
        <taxon>Pseudomonadati</taxon>
        <taxon>Bacteroidota</taxon>
        <taxon>Cytophagia</taxon>
        <taxon>Cytophagales</taxon>
        <taxon>Spirosomataceae</taxon>
        <taxon>Dyadobacter</taxon>
    </lineage>
</organism>
<keyword evidence="6" id="KW-0547">Nucleotide-binding</keyword>
<comment type="cofactor">
    <cofactor evidence="1">
        <name>Mg(2+)</name>
        <dbReference type="ChEBI" id="CHEBI:18420"/>
    </cofactor>
</comment>
<dbReference type="GO" id="GO:0016779">
    <property type="term" value="F:nucleotidyltransferase activity"/>
    <property type="evidence" value="ECO:0007669"/>
    <property type="project" value="UniProtKB-KW"/>
</dbReference>
<dbReference type="InterPro" id="IPR002934">
    <property type="entry name" value="Polymerase_NTP_transf_dom"/>
</dbReference>
<dbReference type="GO" id="GO:0005524">
    <property type="term" value="F:ATP binding"/>
    <property type="evidence" value="ECO:0007669"/>
    <property type="project" value="UniProtKB-KW"/>
</dbReference>
<evidence type="ECO:0000256" key="4">
    <source>
        <dbReference type="ARBA" id="ARBA00022695"/>
    </source>
</evidence>
<evidence type="ECO:0000256" key="9">
    <source>
        <dbReference type="ARBA" id="ARBA00038276"/>
    </source>
</evidence>
<dbReference type="Gene3D" id="3.30.460.10">
    <property type="entry name" value="Beta Polymerase, domain 2"/>
    <property type="match status" value="1"/>
</dbReference>
<name>A0A9X1TSD4_9BACT</name>
<dbReference type="InterPro" id="IPR052038">
    <property type="entry name" value="Type-VII_TA_antitoxin"/>
</dbReference>
<reference evidence="11" key="1">
    <citation type="submission" date="2022-01" db="EMBL/GenBank/DDBJ databases">
        <title>Novel species in genus Dyadobacter.</title>
        <authorList>
            <person name="Ma C."/>
        </authorList>
    </citation>
    <scope>NUCLEOTIDE SEQUENCE</scope>
    <source>
        <strain evidence="11">CY357</strain>
    </source>
</reference>
<evidence type="ECO:0000313" key="11">
    <source>
        <dbReference type="EMBL" id="MCF2496807.1"/>
    </source>
</evidence>
<keyword evidence="5" id="KW-0479">Metal-binding</keyword>
<proteinExistence type="inferred from homology"/>
<evidence type="ECO:0000256" key="1">
    <source>
        <dbReference type="ARBA" id="ARBA00001946"/>
    </source>
</evidence>
<keyword evidence="8" id="KW-0460">Magnesium</keyword>
<evidence type="ECO:0000259" key="10">
    <source>
        <dbReference type="Pfam" id="PF01909"/>
    </source>
</evidence>
<keyword evidence="7" id="KW-0067">ATP-binding</keyword>
<evidence type="ECO:0000256" key="3">
    <source>
        <dbReference type="ARBA" id="ARBA00022679"/>
    </source>
</evidence>
<keyword evidence="4" id="KW-0548">Nucleotidyltransferase</keyword>